<organism evidence="3">
    <name type="scientific">Pundamilia nyererei</name>
    <dbReference type="NCBI Taxonomy" id="303518"/>
    <lineage>
        <taxon>Eukaryota</taxon>
        <taxon>Metazoa</taxon>
        <taxon>Chordata</taxon>
        <taxon>Craniata</taxon>
        <taxon>Vertebrata</taxon>
        <taxon>Euteleostomi</taxon>
        <taxon>Actinopterygii</taxon>
        <taxon>Neopterygii</taxon>
        <taxon>Teleostei</taxon>
        <taxon>Neoteleostei</taxon>
        <taxon>Acanthomorphata</taxon>
        <taxon>Ovalentaria</taxon>
        <taxon>Cichlomorphae</taxon>
        <taxon>Cichliformes</taxon>
        <taxon>Cichlidae</taxon>
        <taxon>African cichlids</taxon>
        <taxon>Pseudocrenilabrinae</taxon>
        <taxon>Haplochromini</taxon>
        <taxon>Pundamilia</taxon>
    </lineage>
</organism>
<dbReference type="AlphaFoldDB" id="A0A3B4FX87"/>
<sequence length="109" mass="12442">MEELSAVGEQVFDAECILNKRMRKGKLEFLVKWRGWSSNWEPQENILDPRLLADSSYAGQVAVQSQDWKPTRSLIEHVFVTDVTANLVTVTVKESPTSVGFFKKKKRSV</sequence>
<dbReference type="GO" id="GO:0035102">
    <property type="term" value="C:PRC1 complex"/>
    <property type="evidence" value="ECO:0007669"/>
    <property type="project" value="InterPro"/>
</dbReference>
<dbReference type="Pfam" id="PF00385">
    <property type="entry name" value="Chromo"/>
    <property type="match status" value="1"/>
</dbReference>
<dbReference type="Ensembl" id="ENSPNYT00000014278.1">
    <property type="protein sequence ID" value="ENSPNYP00000013931.1"/>
    <property type="gene ID" value="ENSPNYG00000010495.1"/>
</dbReference>
<accession>A0A3B4FX87</accession>
<comment type="subcellular location">
    <subcellularLocation>
        <location evidence="1">Nucleus</location>
    </subcellularLocation>
</comment>
<dbReference type="Gene3D" id="2.40.50.40">
    <property type="match status" value="1"/>
</dbReference>
<protein>
    <submittedName>
        <fullName evidence="3">Chromobox 2</fullName>
    </submittedName>
</protein>
<dbReference type="SUPFAM" id="SSF54160">
    <property type="entry name" value="Chromo domain-like"/>
    <property type="match status" value="1"/>
</dbReference>
<dbReference type="InterPro" id="IPR033773">
    <property type="entry name" value="CBX7_C"/>
</dbReference>
<evidence type="ECO:0000313" key="3">
    <source>
        <dbReference type="Ensembl" id="ENSPNYP00000013931.1"/>
    </source>
</evidence>
<proteinExistence type="predicted"/>
<evidence type="ECO:0000256" key="1">
    <source>
        <dbReference type="ARBA" id="ARBA00004123"/>
    </source>
</evidence>
<dbReference type="InterPro" id="IPR016197">
    <property type="entry name" value="Chromo-like_dom_sf"/>
</dbReference>
<dbReference type="GeneTree" id="ENSGT00940000158816"/>
<dbReference type="GO" id="GO:0000122">
    <property type="term" value="P:negative regulation of transcription by RNA polymerase II"/>
    <property type="evidence" value="ECO:0007669"/>
    <property type="project" value="TreeGrafter"/>
</dbReference>
<dbReference type="InterPro" id="IPR023780">
    <property type="entry name" value="Chromo_domain"/>
</dbReference>
<dbReference type="GO" id="GO:0000792">
    <property type="term" value="C:heterochromatin"/>
    <property type="evidence" value="ECO:0007669"/>
    <property type="project" value="TreeGrafter"/>
</dbReference>
<dbReference type="Pfam" id="PF17218">
    <property type="entry name" value="CBX7_C"/>
    <property type="match status" value="1"/>
</dbReference>
<dbReference type="SMART" id="SM00298">
    <property type="entry name" value="CHROMO"/>
    <property type="match status" value="1"/>
</dbReference>
<evidence type="ECO:0000259" key="2">
    <source>
        <dbReference type="PROSITE" id="PS50013"/>
    </source>
</evidence>
<dbReference type="InterPro" id="IPR042796">
    <property type="entry name" value="CBX2"/>
</dbReference>
<reference evidence="3" key="1">
    <citation type="submission" date="2023-09" db="UniProtKB">
        <authorList>
            <consortium name="Ensembl"/>
        </authorList>
    </citation>
    <scope>IDENTIFICATION</scope>
</reference>
<dbReference type="InterPro" id="IPR000953">
    <property type="entry name" value="Chromo/chromo_shadow_dom"/>
</dbReference>
<name>A0A3B4FX87_9CICH</name>
<dbReference type="PROSITE" id="PS50013">
    <property type="entry name" value="CHROMO_2"/>
    <property type="match status" value="1"/>
</dbReference>
<feature type="domain" description="Chromo" evidence="2">
    <location>
        <begin position="12"/>
        <end position="52"/>
    </location>
</feature>
<dbReference type="PANTHER" id="PTHR46860:SF1">
    <property type="entry name" value="CHROMOBOX PROTEIN HOMOLOG 2"/>
    <property type="match status" value="1"/>
</dbReference>
<dbReference type="PANTHER" id="PTHR46860">
    <property type="entry name" value="CHROMOBOX PROTEIN HOMOLOG 2"/>
    <property type="match status" value="1"/>
</dbReference>